<dbReference type="Proteomes" id="UP000789920">
    <property type="component" value="Unassembled WGS sequence"/>
</dbReference>
<sequence>NSKTDIIINSPIYQESHTNNIVIIVDGEQQAKALQPIYCNLSKQSSNTFIHVVVTGKERGMCGEELKKIKFELPECHISVHDLGIRNRSSDNENFMSSIFTETTRMVNQLRPIVLIYIKNLDDFVMRGIDAATIATSKINEFTKIAIPIEHMNNIMFITDLPIEALKQWNTPKFRIQVITYERPASLKRLVESLRSSIYLGDNVPLTINIDEGADLRTIEYSHAIEWPFGKKNILRRTVQGGLVANIVESYYPAHNNDYAFIFEDDIEVSPFFYIWAKYTILKYRYGPDRIFSNRMFGVSLYNSKHIELTLPKHTKFNAALVLDSAKYNRRSPYLSQIPCSWGSVLFPEIWREFHHYISVRLKNPNLQDINIPESRSNRWHNSWKRYFIELVYLRGYVMLYPNYINFVSLSTNHHEKGVHVHKETRKGFLLPLMKHDIISEGLPNGGLPNYRNLPTLDLFGTVVPFKTIVERGHNLHRNISLCPPSNSEILTYDPKDLLCIDESKKIIEPKKRKKLKLIKLNKAIKDEQTKNKAIKDEQTKNKAINDEQTKNKAINDKQTKNKVINDKQTKNNVINDKQTKNKVINDEQTKNKPIAAPIIYKNKPIAAPIINKNKPIAAPIINKINPDSKSANLNSKSDQSKR</sequence>
<reference evidence="1" key="1">
    <citation type="submission" date="2021-06" db="EMBL/GenBank/DDBJ databases">
        <authorList>
            <person name="Kallberg Y."/>
            <person name="Tangrot J."/>
            <person name="Rosling A."/>
        </authorList>
    </citation>
    <scope>NUCLEOTIDE SEQUENCE</scope>
    <source>
        <strain evidence="1">MA461A</strain>
    </source>
</reference>
<feature type="non-terminal residue" evidence="1">
    <location>
        <position position="1"/>
    </location>
</feature>
<evidence type="ECO:0000313" key="2">
    <source>
        <dbReference type="Proteomes" id="UP000789920"/>
    </source>
</evidence>
<comment type="caution">
    <text evidence="1">The sequence shown here is derived from an EMBL/GenBank/DDBJ whole genome shotgun (WGS) entry which is preliminary data.</text>
</comment>
<accession>A0ACA9NTS8</accession>
<gene>
    <name evidence="1" type="ORF">RPERSI_LOCUS8549</name>
</gene>
<keyword evidence="2" id="KW-1185">Reference proteome</keyword>
<organism evidence="1 2">
    <name type="scientific">Racocetra persica</name>
    <dbReference type="NCBI Taxonomy" id="160502"/>
    <lineage>
        <taxon>Eukaryota</taxon>
        <taxon>Fungi</taxon>
        <taxon>Fungi incertae sedis</taxon>
        <taxon>Mucoromycota</taxon>
        <taxon>Glomeromycotina</taxon>
        <taxon>Glomeromycetes</taxon>
        <taxon>Diversisporales</taxon>
        <taxon>Gigasporaceae</taxon>
        <taxon>Racocetra</taxon>
    </lineage>
</organism>
<dbReference type="EMBL" id="CAJVQC010015510">
    <property type="protein sequence ID" value="CAG8667856.1"/>
    <property type="molecule type" value="Genomic_DNA"/>
</dbReference>
<name>A0ACA9NTS8_9GLOM</name>
<protein>
    <submittedName>
        <fullName evidence="1">10605_t:CDS:1</fullName>
    </submittedName>
</protein>
<evidence type="ECO:0000313" key="1">
    <source>
        <dbReference type="EMBL" id="CAG8667856.1"/>
    </source>
</evidence>
<proteinExistence type="predicted"/>